<dbReference type="GO" id="GO:0005886">
    <property type="term" value="C:plasma membrane"/>
    <property type="evidence" value="ECO:0007669"/>
    <property type="project" value="TreeGrafter"/>
</dbReference>
<dbReference type="GO" id="GO:0008324">
    <property type="term" value="F:monoatomic cation transmembrane transporter activity"/>
    <property type="evidence" value="ECO:0007669"/>
    <property type="project" value="InterPro"/>
</dbReference>
<dbReference type="InterPro" id="IPR036721">
    <property type="entry name" value="RCK_C_sf"/>
</dbReference>
<dbReference type="PANTHER" id="PTHR46157:SF4">
    <property type="entry name" value="K(+) EFFLUX ANTIPORTER 3, CHLOROPLASTIC"/>
    <property type="match status" value="1"/>
</dbReference>
<sequence>MHDALPVAVILLGAAVAVVVLFRRLSIPAILGYLLVGALIGPNAFGVVADTDSQRDLAEFGVVFLMFSVGLEFSLPQLMSMRRTVFGFGASQVAVVMAIVMAIAYAAGIAWQTGLVIGGVLAMSSTAIVSKTLSETNALQSAHGRQIMGVLLFQDLAVIPLLILIPALGFPPEALARESLIAAIKAAVVLVIVLAVGQRIMRPLFNLVARQKSSELFVLFVLFVALGLAFVTQLAGLSLALGAFLAGMLISETEYRYQVEDYIQPFRDVLLGLFFVTIGMLLDVFAVMEHFLAVIAVLVLLLGMKFVIVFWLGRVFGNERPTALRTALALAPAGEFGFVLLALAQKTDRFDNGPLQVVLAASLLSMLVTPLLLSRMERIVLYFVESEWTQRAVALHQLAVKAMAQRGHVIICGYGRSGQALARFLEREKVPVIALDSDPERVRQAAAAGDSVVYGDASRREVLSAAAISRASAVVVSFADTHKALGILAHVRDMRPELPVVVRTFDDTDVRKLKDAGAAEIVAEVVEGSLMLSTQTMLQIGISLDVVQSRLKEAREERYRLLPGFFHGATDDGTSGQARLRTMVVGPDAACEGKTLATLNLTMLGVTVTAIRRPNAGNVDVAGDIRLKEGDVLVLLGSQEDLAKAEIRLLQG</sequence>
<feature type="transmembrane region" description="Helical" evidence="11">
    <location>
        <begin position="109"/>
        <end position="129"/>
    </location>
</feature>
<dbReference type="GO" id="GO:0012505">
    <property type="term" value="C:endomembrane system"/>
    <property type="evidence" value="ECO:0007669"/>
    <property type="project" value="UniProtKB-SubCell"/>
</dbReference>
<dbReference type="InterPro" id="IPR006037">
    <property type="entry name" value="RCK_C"/>
</dbReference>
<evidence type="ECO:0000256" key="1">
    <source>
        <dbReference type="ARBA" id="ARBA00004127"/>
    </source>
</evidence>
<feature type="transmembrane region" description="Helical" evidence="11">
    <location>
        <begin position="6"/>
        <end position="22"/>
    </location>
</feature>
<evidence type="ECO:0000256" key="3">
    <source>
        <dbReference type="ARBA" id="ARBA00022448"/>
    </source>
</evidence>
<feature type="transmembrane region" description="Helical" evidence="11">
    <location>
        <begin position="216"/>
        <end position="249"/>
    </location>
</feature>
<gene>
    <name evidence="14" type="primary">kefC_1</name>
    <name evidence="14" type="ORF">DSM104443_00066</name>
</gene>
<dbReference type="Gene3D" id="3.40.50.720">
    <property type="entry name" value="NAD(P)-binding Rossmann-like Domain"/>
    <property type="match status" value="1"/>
</dbReference>
<feature type="transmembrane region" description="Helical" evidence="11">
    <location>
        <begin position="324"/>
        <end position="343"/>
    </location>
</feature>
<accession>A0A6M4GPA0</accession>
<dbReference type="RefSeq" id="WP_171088734.1">
    <property type="nucleotide sequence ID" value="NZ_CP053069.1"/>
</dbReference>
<feature type="domain" description="RCK N-terminal" evidence="12">
    <location>
        <begin position="406"/>
        <end position="523"/>
    </location>
</feature>
<dbReference type="FunFam" id="3.40.50.720:FF:000036">
    <property type="entry name" value="Glutathione-regulated potassium-efflux system protein KefB"/>
    <property type="match status" value="1"/>
</dbReference>
<keyword evidence="8 11" id="KW-1133">Transmembrane helix</keyword>
<keyword evidence="15" id="KW-1185">Reference proteome</keyword>
<proteinExistence type="inferred from homology"/>
<keyword evidence="10 11" id="KW-0472">Membrane</keyword>
<evidence type="ECO:0000259" key="13">
    <source>
        <dbReference type="PROSITE" id="PS51202"/>
    </source>
</evidence>
<feature type="transmembrane region" description="Helical" evidence="11">
    <location>
        <begin position="85"/>
        <end position="103"/>
    </location>
</feature>
<dbReference type="Pfam" id="PF02080">
    <property type="entry name" value="TrkA_C"/>
    <property type="match status" value="1"/>
</dbReference>
<evidence type="ECO:0000256" key="7">
    <source>
        <dbReference type="ARBA" id="ARBA00022958"/>
    </source>
</evidence>
<feature type="transmembrane region" description="Helical" evidence="11">
    <location>
        <begin position="60"/>
        <end position="78"/>
    </location>
</feature>
<feature type="transmembrane region" description="Helical" evidence="11">
    <location>
        <begin position="269"/>
        <end position="286"/>
    </location>
</feature>
<feature type="transmembrane region" description="Helical" evidence="11">
    <location>
        <begin position="291"/>
        <end position="312"/>
    </location>
</feature>
<evidence type="ECO:0000256" key="9">
    <source>
        <dbReference type="ARBA" id="ARBA00023065"/>
    </source>
</evidence>
<evidence type="ECO:0000259" key="12">
    <source>
        <dbReference type="PROSITE" id="PS51201"/>
    </source>
</evidence>
<dbReference type="InterPro" id="IPR036291">
    <property type="entry name" value="NAD(P)-bd_dom_sf"/>
</dbReference>
<dbReference type="PANTHER" id="PTHR46157">
    <property type="entry name" value="K(+) EFFLUX ANTIPORTER 3, CHLOROPLASTIC"/>
    <property type="match status" value="1"/>
</dbReference>
<evidence type="ECO:0000256" key="4">
    <source>
        <dbReference type="ARBA" id="ARBA00022449"/>
    </source>
</evidence>
<evidence type="ECO:0000256" key="10">
    <source>
        <dbReference type="ARBA" id="ARBA00023136"/>
    </source>
</evidence>
<evidence type="ECO:0000313" key="15">
    <source>
        <dbReference type="Proteomes" id="UP000501534"/>
    </source>
</evidence>
<keyword evidence="4" id="KW-0050">Antiport</keyword>
<comment type="similarity">
    <text evidence="2">Belongs to the monovalent cation:proton antiporter 2 (CPA2) transporter (TC 2.A.37) family.</text>
</comment>
<dbReference type="GO" id="GO:0006813">
    <property type="term" value="P:potassium ion transport"/>
    <property type="evidence" value="ECO:0007669"/>
    <property type="project" value="UniProtKB-KW"/>
</dbReference>
<dbReference type="Gene3D" id="3.30.70.1450">
    <property type="entry name" value="Regulator of K+ conductance, C-terminal domain"/>
    <property type="match status" value="1"/>
</dbReference>
<dbReference type="SUPFAM" id="SSF116726">
    <property type="entry name" value="TrkA C-terminal domain-like"/>
    <property type="match status" value="1"/>
</dbReference>
<comment type="subcellular location">
    <subcellularLocation>
        <location evidence="1">Endomembrane system</location>
        <topology evidence="1">Multi-pass membrane protein</topology>
    </subcellularLocation>
</comment>
<protein>
    <submittedName>
        <fullName evidence="14">Glutathione-regulated potassium-efflux system protein KefC</fullName>
    </submittedName>
</protein>
<keyword evidence="6 11" id="KW-0812">Transmembrane</keyword>
<dbReference type="AlphaFoldDB" id="A0A6M4GPA0"/>
<keyword evidence="9" id="KW-0406">Ion transport</keyword>
<dbReference type="NCBIfam" id="TIGR00932">
    <property type="entry name" value="2a37"/>
    <property type="match status" value="1"/>
</dbReference>
<dbReference type="GO" id="GO:1902600">
    <property type="term" value="P:proton transmembrane transport"/>
    <property type="evidence" value="ECO:0007669"/>
    <property type="project" value="InterPro"/>
</dbReference>
<feature type="transmembrane region" description="Helical" evidence="11">
    <location>
        <begin position="180"/>
        <end position="196"/>
    </location>
</feature>
<feature type="domain" description="RCK C-terminal" evidence="13">
    <location>
        <begin position="567"/>
        <end position="651"/>
    </location>
</feature>
<dbReference type="InterPro" id="IPR004771">
    <property type="entry name" value="K/H_exchanger"/>
</dbReference>
<dbReference type="Proteomes" id="UP000501534">
    <property type="component" value="Chromosome"/>
</dbReference>
<evidence type="ECO:0000256" key="11">
    <source>
        <dbReference type="SAM" id="Phobius"/>
    </source>
</evidence>
<feature type="transmembrane region" description="Helical" evidence="11">
    <location>
        <begin position="355"/>
        <end position="373"/>
    </location>
</feature>
<dbReference type="PROSITE" id="PS51201">
    <property type="entry name" value="RCK_N"/>
    <property type="match status" value="1"/>
</dbReference>
<keyword evidence="7" id="KW-0630">Potassium</keyword>
<evidence type="ECO:0000256" key="5">
    <source>
        <dbReference type="ARBA" id="ARBA00022538"/>
    </source>
</evidence>
<evidence type="ECO:0000313" key="14">
    <source>
        <dbReference type="EMBL" id="QJR09031.1"/>
    </source>
</evidence>
<dbReference type="EMBL" id="CP053069">
    <property type="protein sequence ID" value="QJR09031.1"/>
    <property type="molecule type" value="Genomic_DNA"/>
</dbReference>
<dbReference type="Pfam" id="PF00999">
    <property type="entry name" value="Na_H_Exchanger"/>
    <property type="match status" value="1"/>
</dbReference>
<dbReference type="PROSITE" id="PS51202">
    <property type="entry name" value="RCK_C"/>
    <property type="match status" value="1"/>
</dbReference>
<keyword evidence="5" id="KW-0633">Potassium transport</keyword>
<feature type="transmembrane region" description="Helical" evidence="11">
    <location>
        <begin position="29"/>
        <end position="48"/>
    </location>
</feature>
<keyword evidence="3" id="KW-0813">Transport</keyword>
<name>A0A6M4GPA0_9PROT</name>
<feature type="transmembrane region" description="Helical" evidence="11">
    <location>
        <begin position="150"/>
        <end position="168"/>
    </location>
</feature>
<dbReference type="SUPFAM" id="SSF51735">
    <property type="entry name" value="NAD(P)-binding Rossmann-fold domains"/>
    <property type="match status" value="1"/>
</dbReference>
<dbReference type="InterPro" id="IPR006153">
    <property type="entry name" value="Cation/H_exchanger_TM"/>
</dbReference>
<dbReference type="Gene3D" id="1.20.1530.20">
    <property type="match status" value="1"/>
</dbReference>
<dbReference type="KEGG" id="uru:DSM104443_00066"/>
<organism evidence="14 15">
    <name type="scientific">Usitatibacter rugosus</name>
    <dbReference type="NCBI Taxonomy" id="2732067"/>
    <lineage>
        <taxon>Bacteria</taxon>
        <taxon>Pseudomonadati</taxon>
        <taxon>Pseudomonadota</taxon>
        <taxon>Betaproteobacteria</taxon>
        <taxon>Nitrosomonadales</taxon>
        <taxon>Usitatibacteraceae</taxon>
        <taxon>Usitatibacter</taxon>
    </lineage>
</organism>
<evidence type="ECO:0000256" key="8">
    <source>
        <dbReference type="ARBA" id="ARBA00022989"/>
    </source>
</evidence>
<evidence type="ECO:0000256" key="2">
    <source>
        <dbReference type="ARBA" id="ARBA00005551"/>
    </source>
</evidence>
<evidence type="ECO:0000256" key="6">
    <source>
        <dbReference type="ARBA" id="ARBA00022692"/>
    </source>
</evidence>
<dbReference type="InterPro" id="IPR003148">
    <property type="entry name" value="RCK_N"/>
</dbReference>
<reference evidence="14 15" key="1">
    <citation type="submission" date="2020-04" db="EMBL/GenBank/DDBJ databases">
        <title>Usitatibacter rugosus gen. nov., sp. nov. and Usitatibacter palustris sp. nov., novel members of Usitatibacteraceae fam. nov. within the order Nitrosomonadales isolated from soil.</title>
        <authorList>
            <person name="Huber K.J."/>
            <person name="Neumann-Schaal M."/>
            <person name="Geppert A."/>
            <person name="Luckner M."/>
            <person name="Wanner G."/>
            <person name="Overmann J."/>
        </authorList>
    </citation>
    <scope>NUCLEOTIDE SEQUENCE [LARGE SCALE GENOMIC DNA]</scope>
    <source>
        <strain evidence="14 15">0125_3</strain>
    </source>
</reference>
<dbReference type="InterPro" id="IPR038770">
    <property type="entry name" value="Na+/solute_symporter_sf"/>
</dbReference>
<dbReference type="Pfam" id="PF02254">
    <property type="entry name" value="TrkA_N"/>
    <property type="match status" value="1"/>
</dbReference>
<dbReference type="GO" id="GO:0015297">
    <property type="term" value="F:antiporter activity"/>
    <property type="evidence" value="ECO:0007669"/>
    <property type="project" value="UniProtKB-KW"/>
</dbReference>